<feature type="transmembrane region" description="Helical" evidence="5">
    <location>
        <begin position="199"/>
        <end position="217"/>
    </location>
</feature>
<evidence type="ECO:0008006" key="8">
    <source>
        <dbReference type="Google" id="ProtNLM"/>
    </source>
</evidence>
<feature type="transmembrane region" description="Helical" evidence="5">
    <location>
        <begin position="291"/>
        <end position="313"/>
    </location>
</feature>
<feature type="transmembrane region" description="Helical" evidence="5">
    <location>
        <begin position="255"/>
        <end position="271"/>
    </location>
</feature>
<dbReference type="InterPro" id="IPR038665">
    <property type="entry name" value="Voltage-dep_anion_channel_sf"/>
</dbReference>
<evidence type="ECO:0000256" key="4">
    <source>
        <dbReference type="ARBA" id="ARBA00023136"/>
    </source>
</evidence>
<dbReference type="RefSeq" id="WP_237484992.1">
    <property type="nucleotide sequence ID" value="NZ_CAKLCM010000002.1"/>
</dbReference>
<evidence type="ECO:0000256" key="2">
    <source>
        <dbReference type="ARBA" id="ARBA00022692"/>
    </source>
</evidence>
<evidence type="ECO:0000256" key="1">
    <source>
        <dbReference type="ARBA" id="ARBA00004141"/>
    </source>
</evidence>
<accession>A0ABN8DID5</accession>
<gene>
    <name evidence="6" type="ORF">VHP8226_02115</name>
</gene>
<reference evidence="6" key="1">
    <citation type="submission" date="2021-12" db="EMBL/GenBank/DDBJ databases">
        <authorList>
            <person name="Rodrigo-Torres L."/>
            <person name="Arahal R. D."/>
            <person name="Lucena T."/>
        </authorList>
    </citation>
    <scope>NUCLEOTIDE SEQUENCE</scope>
    <source>
        <strain evidence="6">CECT 8226</strain>
    </source>
</reference>
<organism evidence="6 7">
    <name type="scientific">Vibrio hippocampi</name>
    <dbReference type="NCBI Taxonomy" id="654686"/>
    <lineage>
        <taxon>Bacteria</taxon>
        <taxon>Pseudomonadati</taxon>
        <taxon>Pseudomonadota</taxon>
        <taxon>Gammaproteobacteria</taxon>
        <taxon>Vibrionales</taxon>
        <taxon>Vibrionaceae</taxon>
        <taxon>Vibrio</taxon>
    </lineage>
</organism>
<dbReference type="PANTHER" id="PTHR37955">
    <property type="entry name" value="TELLURITE RESISTANCE PROTEIN TEHA"/>
    <property type="match status" value="1"/>
</dbReference>
<evidence type="ECO:0000313" key="7">
    <source>
        <dbReference type="Proteomes" id="UP000838160"/>
    </source>
</evidence>
<feature type="transmembrane region" description="Helical" evidence="5">
    <location>
        <begin position="137"/>
        <end position="154"/>
    </location>
</feature>
<dbReference type="InterPro" id="IPR004695">
    <property type="entry name" value="SLAC1/Mae1/Ssu1/TehA"/>
</dbReference>
<evidence type="ECO:0000256" key="3">
    <source>
        <dbReference type="ARBA" id="ARBA00022989"/>
    </source>
</evidence>
<keyword evidence="3 5" id="KW-1133">Transmembrane helix</keyword>
<name>A0ABN8DID5_9VIBR</name>
<feature type="transmembrane region" description="Helical" evidence="5">
    <location>
        <begin position="223"/>
        <end position="248"/>
    </location>
</feature>
<evidence type="ECO:0000313" key="6">
    <source>
        <dbReference type="EMBL" id="CAH0526743.1"/>
    </source>
</evidence>
<keyword evidence="4 5" id="KW-0472">Membrane</keyword>
<keyword evidence="7" id="KW-1185">Reference proteome</keyword>
<feature type="transmembrane region" description="Helical" evidence="5">
    <location>
        <begin position="77"/>
        <end position="95"/>
    </location>
</feature>
<protein>
    <recommendedName>
        <fullName evidence="8">C4-dicarboxylate ABC transporter</fullName>
    </recommendedName>
</protein>
<dbReference type="Gene3D" id="1.50.10.150">
    <property type="entry name" value="Voltage-dependent anion channel"/>
    <property type="match status" value="1"/>
</dbReference>
<dbReference type="InterPro" id="IPR052951">
    <property type="entry name" value="Tellurite_res_ion_channel"/>
</dbReference>
<dbReference type="PANTHER" id="PTHR37955:SF1">
    <property type="entry name" value="DEP DOMAIN-CONTAINING PROTEIN"/>
    <property type="match status" value="1"/>
</dbReference>
<evidence type="ECO:0000256" key="5">
    <source>
        <dbReference type="SAM" id="Phobius"/>
    </source>
</evidence>
<dbReference type="CDD" id="cd09325">
    <property type="entry name" value="TDT_C4-dicarb_trans"/>
    <property type="match status" value="1"/>
</dbReference>
<dbReference type="Pfam" id="PF03595">
    <property type="entry name" value="SLAC1"/>
    <property type="match status" value="1"/>
</dbReference>
<comment type="caution">
    <text evidence="6">The sequence shown here is derived from an EMBL/GenBank/DDBJ whole genome shotgun (WGS) entry which is preliminary data.</text>
</comment>
<feature type="transmembrane region" description="Helical" evidence="5">
    <location>
        <begin position="166"/>
        <end position="187"/>
    </location>
</feature>
<dbReference type="Proteomes" id="UP000838160">
    <property type="component" value="Unassembled WGS sequence"/>
</dbReference>
<feature type="transmembrane region" description="Helical" evidence="5">
    <location>
        <begin position="43"/>
        <end position="65"/>
    </location>
</feature>
<comment type="subcellular location">
    <subcellularLocation>
        <location evidence="1">Membrane</location>
        <topology evidence="1">Multi-pass membrane protein</topology>
    </subcellularLocation>
</comment>
<keyword evidence="2 5" id="KW-0812">Transmembrane</keyword>
<sequence length="323" mass="35312">MWVRKFALIHHGFRQAPTPMAGLALAIASLGWCWDSAFDLHHFVKWGTALTAAALLAVLAYKFVFHYSALREELAHPVVGSVVPTFAMACMVVSNSVVEFSQLAGDAIWLAAIALHISFLLSFCYHRAKQFELAHMVPSWFVPPVGIIVADVAFTGNPALRPIADFTLYFGLLAYAIMLPMMVYRLIFSHEIPDAAKPTIAILAAPASLSLAGYLSVSTQPSLLLVALLFGIAVLMTLVIYFAFITLLKLPFSPAYAAFTFPMVIGATALFKLSSLLETLNFSGNGAEQVWWLAAIELTIATLVVGYVSVRYLQAYVFKARDK</sequence>
<dbReference type="EMBL" id="CAKLCM010000002">
    <property type="protein sequence ID" value="CAH0526743.1"/>
    <property type="molecule type" value="Genomic_DNA"/>
</dbReference>
<proteinExistence type="predicted"/>
<feature type="transmembrane region" description="Helical" evidence="5">
    <location>
        <begin position="107"/>
        <end position="125"/>
    </location>
</feature>